<proteinExistence type="predicted"/>
<protein>
    <submittedName>
        <fullName evidence="1">YceG-like family protein</fullName>
    </submittedName>
</protein>
<accession>A0A4R1QFN4</accession>
<sequence length="138" mass="15977">MNKTTIRAFAAGILFATTAIGTVQYYVKPSSINEKKTNDQLVTIKKEEYEKLLRIKEASEKHPKPSEQKTTYVYTLIIKKGEASREIAHRLEQAKIIQNAKSFLTYLEHKHLTRKIRPGTYTVISEMTYEEIEKLITK</sequence>
<comment type="caution">
    <text evidence="1">The sequence shown here is derived from an EMBL/GenBank/DDBJ whole genome shotgun (WGS) entry which is preliminary data.</text>
</comment>
<organism evidence="1 2">
    <name type="scientific">Thermolongibacillus altinsuensis</name>
    <dbReference type="NCBI Taxonomy" id="575256"/>
    <lineage>
        <taxon>Bacteria</taxon>
        <taxon>Bacillati</taxon>
        <taxon>Bacillota</taxon>
        <taxon>Bacilli</taxon>
        <taxon>Bacillales</taxon>
        <taxon>Anoxybacillaceae</taxon>
        <taxon>Thermolongibacillus</taxon>
    </lineage>
</organism>
<dbReference type="Proteomes" id="UP000295658">
    <property type="component" value="Unassembled WGS sequence"/>
</dbReference>
<dbReference type="AlphaFoldDB" id="A0A4R1QFN4"/>
<dbReference type="Pfam" id="PF02618">
    <property type="entry name" value="YceG"/>
    <property type="match status" value="1"/>
</dbReference>
<name>A0A4R1QFN4_9BACL</name>
<dbReference type="OrthoDB" id="2138957at2"/>
<keyword evidence="2" id="KW-1185">Reference proteome</keyword>
<reference evidence="1 2" key="1">
    <citation type="submission" date="2019-03" db="EMBL/GenBank/DDBJ databases">
        <title>Genomic Encyclopedia of Type Strains, Phase IV (KMG-IV): sequencing the most valuable type-strain genomes for metagenomic binning, comparative biology and taxonomic classification.</title>
        <authorList>
            <person name="Goeker M."/>
        </authorList>
    </citation>
    <scope>NUCLEOTIDE SEQUENCE [LARGE SCALE GENOMIC DNA]</scope>
    <source>
        <strain evidence="1 2">DSM 24979</strain>
    </source>
</reference>
<dbReference type="EMBL" id="SLUL01000008">
    <property type="protein sequence ID" value="TCL48821.1"/>
    <property type="molecule type" value="Genomic_DNA"/>
</dbReference>
<evidence type="ECO:0000313" key="1">
    <source>
        <dbReference type="EMBL" id="TCL48821.1"/>
    </source>
</evidence>
<dbReference type="InterPro" id="IPR003770">
    <property type="entry name" value="MLTG-like"/>
</dbReference>
<gene>
    <name evidence="1" type="ORF">EDD69_10878</name>
</gene>
<evidence type="ECO:0000313" key="2">
    <source>
        <dbReference type="Proteomes" id="UP000295658"/>
    </source>
</evidence>
<dbReference type="RefSeq" id="WP_132948619.1">
    <property type="nucleotide sequence ID" value="NZ_SLUL01000008.1"/>
</dbReference>
<dbReference type="Gene3D" id="3.30.1490.480">
    <property type="entry name" value="Endolytic murein transglycosylase"/>
    <property type="match status" value="1"/>
</dbReference>